<organism evidence="3 4">
    <name type="scientific">Trichoderma harzianum</name>
    <name type="common">Hypocrea lixii</name>
    <dbReference type="NCBI Taxonomy" id="5544"/>
    <lineage>
        <taxon>Eukaryota</taxon>
        <taxon>Fungi</taxon>
        <taxon>Dikarya</taxon>
        <taxon>Ascomycota</taxon>
        <taxon>Pezizomycotina</taxon>
        <taxon>Sordariomycetes</taxon>
        <taxon>Hypocreomycetidae</taxon>
        <taxon>Hypocreales</taxon>
        <taxon>Hypocreaceae</taxon>
        <taxon>Trichoderma</taxon>
    </lineage>
</organism>
<dbReference type="Pfam" id="PF24476">
    <property type="entry name" value="DUF7580"/>
    <property type="match status" value="1"/>
</dbReference>
<evidence type="ECO:0000259" key="2">
    <source>
        <dbReference type="Pfam" id="PF24476"/>
    </source>
</evidence>
<protein>
    <recommendedName>
        <fullName evidence="2">DUF7580 domain-containing protein</fullName>
    </recommendedName>
</protein>
<evidence type="ECO:0000313" key="3">
    <source>
        <dbReference type="EMBL" id="PNP40736.1"/>
    </source>
</evidence>
<dbReference type="Proteomes" id="UP000236290">
    <property type="component" value="Unassembled WGS sequence"/>
</dbReference>
<reference evidence="3 4" key="1">
    <citation type="submission" date="2017-02" db="EMBL/GenBank/DDBJ databases">
        <title>Genomes of Trichoderma spp. with biocontrol activity.</title>
        <authorList>
            <person name="Gardiner D."/>
            <person name="Kazan K."/>
            <person name="Vos C."/>
            <person name="Harvey P."/>
        </authorList>
    </citation>
    <scope>NUCLEOTIDE SEQUENCE [LARGE SCALE GENOMIC DNA]</scope>
    <source>
        <strain evidence="3 4">Tr1</strain>
    </source>
</reference>
<feature type="region of interest" description="Disordered" evidence="1">
    <location>
        <begin position="190"/>
        <end position="234"/>
    </location>
</feature>
<dbReference type="OrthoDB" id="206201at2759"/>
<feature type="compositionally biased region" description="Basic and acidic residues" evidence="1">
    <location>
        <begin position="194"/>
        <end position="208"/>
    </location>
</feature>
<gene>
    <name evidence="3" type="ORF">THARTR1_11238</name>
</gene>
<dbReference type="AlphaFoldDB" id="A0A2K0T5F0"/>
<dbReference type="EMBL" id="MTYI01000455">
    <property type="protein sequence ID" value="PNP40736.1"/>
    <property type="molecule type" value="Genomic_DNA"/>
</dbReference>
<comment type="caution">
    <text evidence="3">The sequence shown here is derived from an EMBL/GenBank/DDBJ whole genome shotgun (WGS) entry which is preliminary data.</text>
</comment>
<evidence type="ECO:0000313" key="4">
    <source>
        <dbReference type="Proteomes" id="UP000236290"/>
    </source>
</evidence>
<name>A0A2K0T5F0_TRIHA</name>
<sequence>MKASLAYILAQSVWQFYDSDWMKTRWTSETIQFMWEHSSPQDKTAPSLFPAKPYFSVRFGEDDNDACEWSSTFNELHRYPRVRALGILLVEIGNDLPLPEPEEELTHLLQINKAWSWAWGKSNEKKAWPNFDYPKYRIAVKNSLDPDIFSAAPFDPEASEGKMAEGLKKRRKVLYDKVVFPLEELLTGTGWKEGLQKDDEPVEPRTKSATEVAPEMPNLLGEEEGIDTNTDHRR</sequence>
<evidence type="ECO:0000256" key="1">
    <source>
        <dbReference type="SAM" id="MobiDB-lite"/>
    </source>
</evidence>
<feature type="domain" description="DUF7580" evidence="2">
    <location>
        <begin position="2"/>
        <end position="186"/>
    </location>
</feature>
<dbReference type="InterPro" id="IPR056002">
    <property type="entry name" value="DUF7580"/>
</dbReference>
<proteinExistence type="predicted"/>
<accession>A0A2K0T5F0</accession>